<dbReference type="AlphaFoldDB" id="A0A2P2PQR7"/>
<protein>
    <submittedName>
        <fullName evidence="1">Uncharacterized protein</fullName>
    </submittedName>
</protein>
<evidence type="ECO:0000313" key="1">
    <source>
        <dbReference type="EMBL" id="MBX57041.1"/>
    </source>
</evidence>
<sequence>MIKLKSQCTTNCRFRAALRCSKLNNQQCQVLTNDK</sequence>
<accession>A0A2P2PQR7</accession>
<reference evidence="1" key="1">
    <citation type="submission" date="2018-02" db="EMBL/GenBank/DDBJ databases">
        <title>Rhizophora mucronata_Transcriptome.</title>
        <authorList>
            <person name="Meera S.P."/>
            <person name="Sreeshan A."/>
            <person name="Augustine A."/>
        </authorList>
    </citation>
    <scope>NUCLEOTIDE SEQUENCE</scope>
    <source>
        <tissue evidence="1">Leaf</tissue>
    </source>
</reference>
<dbReference type="EMBL" id="GGEC01076557">
    <property type="protein sequence ID" value="MBX57041.1"/>
    <property type="molecule type" value="Transcribed_RNA"/>
</dbReference>
<organism evidence="1">
    <name type="scientific">Rhizophora mucronata</name>
    <name type="common">Asiatic mangrove</name>
    <dbReference type="NCBI Taxonomy" id="61149"/>
    <lineage>
        <taxon>Eukaryota</taxon>
        <taxon>Viridiplantae</taxon>
        <taxon>Streptophyta</taxon>
        <taxon>Embryophyta</taxon>
        <taxon>Tracheophyta</taxon>
        <taxon>Spermatophyta</taxon>
        <taxon>Magnoliopsida</taxon>
        <taxon>eudicotyledons</taxon>
        <taxon>Gunneridae</taxon>
        <taxon>Pentapetalae</taxon>
        <taxon>rosids</taxon>
        <taxon>fabids</taxon>
        <taxon>Malpighiales</taxon>
        <taxon>Rhizophoraceae</taxon>
        <taxon>Rhizophora</taxon>
    </lineage>
</organism>
<name>A0A2P2PQR7_RHIMU</name>
<proteinExistence type="predicted"/>